<comment type="caution">
    <text evidence="2">The sequence shown here is derived from an EMBL/GenBank/DDBJ whole genome shotgun (WGS) entry which is preliminary data.</text>
</comment>
<dbReference type="InterPro" id="IPR029060">
    <property type="entry name" value="PIN-like_dom_sf"/>
</dbReference>
<gene>
    <name evidence="2" type="ORF">A3D03_00950</name>
</gene>
<organism evidence="2 3">
    <name type="scientific">Candidatus Gottesmanbacteria bacterium RIFCSPHIGHO2_02_FULL_40_13</name>
    <dbReference type="NCBI Taxonomy" id="1798384"/>
    <lineage>
        <taxon>Bacteria</taxon>
        <taxon>Candidatus Gottesmaniibacteriota</taxon>
    </lineage>
</organism>
<dbReference type="Gene3D" id="3.40.50.1010">
    <property type="entry name" value="5'-nuclease"/>
    <property type="match status" value="1"/>
</dbReference>
<dbReference type="AlphaFoldDB" id="A0A1F6A5R6"/>
<protein>
    <recommendedName>
        <fullName evidence="1">PIN domain-containing protein</fullName>
    </recommendedName>
</protein>
<sequence length="123" mass="14162">MIYLDTSALIRFFTKDDSVKAKKVKQLLQEESDLHIPDVVFPEIDYVLRKAYSLQRSDVSSAYKFLLSYKTLHCSKLIHKAVQLYDTSNLSMADCIIASESLKGKLASFDEDLLKTEEVKSYW</sequence>
<dbReference type="InterPro" id="IPR002716">
    <property type="entry name" value="PIN_dom"/>
</dbReference>
<evidence type="ECO:0000259" key="1">
    <source>
        <dbReference type="Pfam" id="PF01850"/>
    </source>
</evidence>
<proteinExistence type="predicted"/>
<evidence type="ECO:0000313" key="2">
    <source>
        <dbReference type="EMBL" id="OGG19812.1"/>
    </source>
</evidence>
<evidence type="ECO:0000313" key="3">
    <source>
        <dbReference type="Proteomes" id="UP000177092"/>
    </source>
</evidence>
<feature type="domain" description="PIN" evidence="1">
    <location>
        <begin position="2"/>
        <end position="117"/>
    </location>
</feature>
<reference evidence="2 3" key="1">
    <citation type="journal article" date="2016" name="Nat. Commun.">
        <title>Thousands of microbial genomes shed light on interconnected biogeochemical processes in an aquifer system.</title>
        <authorList>
            <person name="Anantharaman K."/>
            <person name="Brown C.T."/>
            <person name="Hug L.A."/>
            <person name="Sharon I."/>
            <person name="Castelle C.J."/>
            <person name="Probst A.J."/>
            <person name="Thomas B.C."/>
            <person name="Singh A."/>
            <person name="Wilkins M.J."/>
            <person name="Karaoz U."/>
            <person name="Brodie E.L."/>
            <person name="Williams K.H."/>
            <person name="Hubbard S.S."/>
            <person name="Banfield J.F."/>
        </authorList>
    </citation>
    <scope>NUCLEOTIDE SEQUENCE [LARGE SCALE GENOMIC DNA]</scope>
</reference>
<dbReference type="STRING" id="1798384.A3D03_00950"/>
<name>A0A1F6A5R6_9BACT</name>
<dbReference type="SUPFAM" id="SSF88723">
    <property type="entry name" value="PIN domain-like"/>
    <property type="match status" value="1"/>
</dbReference>
<accession>A0A1F6A5R6</accession>
<dbReference type="Pfam" id="PF01850">
    <property type="entry name" value="PIN"/>
    <property type="match status" value="1"/>
</dbReference>
<dbReference type="EMBL" id="MFJN01000069">
    <property type="protein sequence ID" value="OGG19812.1"/>
    <property type="molecule type" value="Genomic_DNA"/>
</dbReference>
<dbReference type="Proteomes" id="UP000177092">
    <property type="component" value="Unassembled WGS sequence"/>
</dbReference>